<gene>
    <name evidence="2" type="ORF">GXP70_15280</name>
</gene>
<name>A0A6C0G1D4_9BACL</name>
<dbReference type="InterPro" id="IPR050312">
    <property type="entry name" value="IolE/XylAMocC-like"/>
</dbReference>
<dbReference type="InterPro" id="IPR036237">
    <property type="entry name" value="Xyl_isomerase-like_sf"/>
</dbReference>
<dbReference type="Proteomes" id="UP000476064">
    <property type="component" value="Chromosome"/>
</dbReference>
<evidence type="ECO:0000313" key="2">
    <source>
        <dbReference type="EMBL" id="QHT61184.1"/>
    </source>
</evidence>
<dbReference type="KEGG" id="plyc:GXP70_15280"/>
<keyword evidence="2" id="KW-0413">Isomerase</keyword>
<dbReference type="RefSeq" id="WP_162357623.1">
    <property type="nucleotide sequence ID" value="NZ_CP048209.1"/>
</dbReference>
<sequence length="291" mass="32639">MEIGFYHACFPEWDPARTFAWASRHGFRGIELHGGQRYRFLNWRELAEGKGAGELLKLQEASGIPLIGIMYGAIPFLSPNPAERAEAADTIATLLRAARNLGIEVVSTFTGRDPSKTLEANLDLFGEVFRPIADTAERLGVKLAFENCPMLDHWPPAHNIAVSPFMWTALFERVPSPALGLNIDPSHLGWQGIDAGQAVRDFKDRIFAAQAKDTEVLPDVLRHEGMLTNRWWRHRLPGQGDVDWNGYITALHEIGYAGVLSIEHEDPVWSGSEDKVERGLLLAKRYLEQYI</sequence>
<dbReference type="Gene3D" id="3.20.20.150">
    <property type="entry name" value="Divalent-metal-dependent TIM barrel enzymes"/>
    <property type="match status" value="1"/>
</dbReference>
<proteinExistence type="predicted"/>
<dbReference type="PANTHER" id="PTHR12110:SF21">
    <property type="entry name" value="XYLOSE ISOMERASE-LIKE TIM BARREL DOMAIN-CONTAINING PROTEIN"/>
    <property type="match status" value="1"/>
</dbReference>
<keyword evidence="3" id="KW-1185">Reference proteome</keyword>
<evidence type="ECO:0000313" key="3">
    <source>
        <dbReference type="Proteomes" id="UP000476064"/>
    </source>
</evidence>
<organism evidence="2 3">
    <name type="scientific">Paenibacillus lycopersici</name>
    <dbReference type="NCBI Taxonomy" id="2704462"/>
    <lineage>
        <taxon>Bacteria</taxon>
        <taxon>Bacillati</taxon>
        <taxon>Bacillota</taxon>
        <taxon>Bacilli</taxon>
        <taxon>Bacillales</taxon>
        <taxon>Paenibacillaceae</taxon>
        <taxon>Paenibacillus</taxon>
    </lineage>
</organism>
<evidence type="ECO:0000259" key="1">
    <source>
        <dbReference type="Pfam" id="PF01261"/>
    </source>
</evidence>
<dbReference type="InterPro" id="IPR013022">
    <property type="entry name" value="Xyl_isomerase-like_TIM-brl"/>
</dbReference>
<dbReference type="AlphaFoldDB" id="A0A6C0G1D4"/>
<dbReference type="Pfam" id="PF01261">
    <property type="entry name" value="AP_endonuc_2"/>
    <property type="match status" value="1"/>
</dbReference>
<feature type="domain" description="Xylose isomerase-like TIM barrel" evidence="1">
    <location>
        <begin position="19"/>
        <end position="280"/>
    </location>
</feature>
<dbReference type="SUPFAM" id="SSF51658">
    <property type="entry name" value="Xylose isomerase-like"/>
    <property type="match status" value="1"/>
</dbReference>
<accession>A0A6C0G1D4</accession>
<protein>
    <submittedName>
        <fullName evidence="2">Sugar phosphate isomerase/epimerase</fullName>
    </submittedName>
</protein>
<dbReference type="PANTHER" id="PTHR12110">
    <property type="entry name" value="HYDROXYPYRUVATE ISOMERASE"/>
    <property type="match status" value="1"/>
</dbReference>
<reference evidence="2 3" key="1">
    <citation type="submission" date="2020-01" db="EMBL/GenBank/DDBJ databases">
        <title>Paenibacillus sp. nov., isolated from tomato rhizosphere.</title>
        <authorList>
            <person name="Weon H.-Y."/>
            <person name="Lee S.A."/>
        </authorList>
    </citation>
    <scope>NUCLEOTIDE SEQUENCE [LARGE SCALE GENOMIC DNA]</scope>
    <source>
        <strain evidence="2 3">12200R-189</strain>
    </source>
</reference>
<dbReference type="GO" id="GO:0016853">
    <property type="term" value="F:isomerase activity"/>
    <property type="evidence" value="ECO:0007669"/>
    <property type="project" value="UniProtKB-KW"/>
</dbReference>
<dbReference type="EMBL" id="CP048209">
    <property type="protein sequence ID" value="QHT61184.1"/>
    <property type="molecule type" value="Genomic_DNA"/>
</dbReference>